<evidence type="ECO:0000313" key="3">
    <source>
        <dbReference type="Proteomes" id="UP001295423"/>
    </source>
</evidence>
<sequence>MKLLSTSLFFAYVAPSVYSQTNSTNQTLTNTTNTTEPEVCPCRFEGNDDDDCIVYGSLDGDLKAWPKADQACLDAYQIKVDAPDPSSTCLNANSFVLALRLGDLSSSQAKFGLGTPYGGFFEESPMNAMLPVLKESITIAGTTYDCEASSSNCYNAMKPYFESNAMGMQEMEDVCDTLQGTVFVARETEQSVLRTRLCTEYREPATIVSACSDIFDALEPELVKFSTKTCGGFGTGPGSRTLPGCSASTDAATSLGSGYNLFLVLASSIVGLLVLV</sequence>
<evidence type="ECO:0000256" key="1">
    <source>
        <dbReference type="SAM" id="SignalP"/>
    </source>
</evidence>
<proteinExistence type="predicted"/>
<organism evidence="2 3">
    <name type="scientific">Cylindrotheca closterium</name>
    <dbReference type="NCBI Taxonomy" id="2856"/>
    <lineage>
        <taxon>Eukaryota</taxon>
        <taxon>Sar</taxon>
        <taxon>Stramenopiles</taxon>
        <taxon>Ochrophyta</taxon>
        <taxon>Bacillariophyta</taxon>
        <taxon>Bacillariophyceae</taxon>
        <taxon>Bacillariophycidae</taxon>
        <taxon>Bacillariales</taxon>
        <taxon>Bacillariaceae</taxon>
        <taxon>Cylindrotheca</taxon>
    </lineage>
</organism>
<evidence type="ECO:0008006" key="4">
    <source>
        <dbReference type="Google" id="ProtNLM"/>
    </source>
</evidence>
<reference evidence="2" key="1">
    <citation type="submission" date="2023-08" db="EMBL/GenBank/DDBJ databases">
        <authorList>
            <person name="Audoor S."/>
            <person name="Bilcke G."/>
        </authorList>
    </citation>
    <scope>NUCLEOTIDE SEQUENCE</scope>
</reference>
<name>A0AAD2JK67_9STRA</name>
<accession>A0AAD2JK67</accession>
<keyword evidence="3" id="KW-1185">Reference proteome</keyword>
<feature type="signal peptide" evidence="1">
    <location>
        <begin position="1"/>
        <end position="19"/>
    </location>
</feature>
<dbReference type="AlphaFoldDB" id="A0AAD2JK67"/>
<dbReference type="Proteomes" id="UP001295423">
    <property type="component" value="Unassembled WGS sequence"/>
</dbReference>
<comment type="caution">
    <text evidence="2">The sequence shown here is derived from an EMBL/GenBank/DDBJ whole genome shotgun (WGS) entry which is preliminary data.</text>
</comment>
<keyword evidence="1" id="KW-0732">Signal</keyword>
<protein>
    <recommendedName>
        <fullName evidence="4">ADP-ribosyl cyclase/cyclic ADP-ribose hydrolase</fullName>
    </recommendedName>
</protein>
<evidence type="ECO:0000313" key="2">
    <source>
        <dbReference type="EMBL" id="CAJ1958894.1"/>
    </source>
</evidence>
<feature type="chain" id="PRO_5042237304" description="ADP-ribosyl cyclase/cyclic ADP-ribose hydrolase" evidence="1">
    <location>
        <begin position="20"/>
        <end position="276"/>
    </location>
</feature>
<dbReference type="EMBL" id="CAKOGP040001980">
    <property type="protein sequence ID" value="CAJ1958894.1"/>
    <property type="molecule type" value="Genomic_DNA"/>
</dbReference>
<gene>
    <name evidence="2" type="ORF">CYCCA115_LOCUS17405</name>
</gene>